<feature type="signal peptide" evidence="1">
    <location>
        <begin position="1"/>
        <end position="19"/>
    </location>
</feature>
<sequence>MKRILLIVMLFFFSISIWAQRDTDHWFAPMAASSINGSPKHALYLSTDSTVPFPVTIYNNNIAIGTVTISKGSPQSFDVPLNVMVGQNASDAMSVKTRGLYLHGDLPYFATYRFSEINHGEILTSKGKAGIGTKFHAVYAPLMNNQISQNFTVGILATEDNTQVKVSGYAMMTWFYNNFNGLTHPSITITLNKGQSYIFAGYANRPGNKDGFIGAKIEATKPVSVTNGNFHGQFGLTPPYNGEDIIMDQSVPVERLGNEFVLIKGMGNLLPEIEGAMIVATENNTEIKLNNNPIPVAILNEGQYYRVSAMNYMVNGPSHLNMYIKSSKNVYVYQLLSGTQDNDATEGFNYIPPLNCFLPKIIDEIGKIGEMPYYTTFNPPLFVKLNILTQTGATVLVSGIPTTPAQGPFPVTGTTDWVSYSIPNISGNVTVTSTKAVTAGIIGGSGNLGYGGYFAGFNSVPVIKKTSGDCIPGIVLEVQGGFAQYQWNLNGNPIPGANLNTYTPTQPGNYTVSITEGTCVPLTTYPFKVYSCLANTVKPLNICAAGTPTTITPAFTNSLQIPVPNTVQIITPPANGTLTVNTTTGVLTYTANAGTTTDTFTYKFCGNNPDFTDCEQVKVNVTVAPLVLTDTTISACNINASGIFDLTTANVGAPATATQNYYPTLADLNANTAEIIPANAYSTTAPTTVYVKVTTVDGCIANAKITLTYYPRINILEGALTECFNENNPNTGTFNLALANVTTTIPVTKNYYHTLNDAQNGINEIIPSNAFVSPNAIVYVKITTVNGCFDFAKIVLKVIPPKPSSVLVDQIICPEGSTTLDAGPGYNSYLWSTGATTQTIQNVLVGDYWVILEFDGCKTKQFVKVHPFPIPKIKKINISNNTATIIAEGGNSPYQYSRDGFFWQDSNVFTNLPRGKNIFYVKDINGCASVQAQITVPNLVNAITPNGDGRNDNLDYSALAYLKDLKISIFNRYGHMMYSSDIDKTYKWDGKIGGTPISTGTYWYEIKWIEPETQVAVMYADWILVKNRE</sequence>
<dbReference type="Proteomes" id="UP001108025">
    <property type="component" value="Unassembled WGS sequence"/>
</dbReference>
<reference evidence="3" key="1">
    <citation type="submission" date="2021-11" db="EMBL/GenBank/DDBJ databases">
        <title>Description of novel Chryseobacterium species.</title>
        <authorList>
            <person name="Saticioglu I.B."/>
            <person name="Ay H."/>
            <person name="Altun S."/>
            <person name="Duman M."/>
        </authorList>
    </citation>
    <scope>NUCLEOTIDE SEQUENCE</scope>
    <source>
        <strain evidence="3">C-17</strain>
    </source>
</reference>
<evidence type="ECO:0000313" key="4">
    <source>
        <dbReference type="Proteomes" id="UP001108025"/>
    </source>
</evidence>
<evidence type="ECO:0000313" key="3">
    <source>
        <dbReference type="EMBL" id="MCD1116353.1"/>
    </source>
</evidence>
<feature type="chain" id="PRO_5040352813" evidence="1">
    <location>
        <begin position="20"/>
        <end position="1029"/>
    </location>
</feature>
<dbReference type="InterPro" id="IPR017868">
    <property type="entry name" value="Filamin/ABP280_repeat-like"/>
</dbReference>
<dbReference type="InterPro" id="IPR035234">
    <property type="entry name" value="IgGFc-bd_N"/>
</dbReference>
<proteinExistence type="predicted"/>
<protein>
    <submittedName>
        <fullName evidence="3">T9SS type B sorting domain-containing protein</fullName>
    </submittedName>
</protein>
<accession>A0A9Q3YV13</accession>
<dbReference type="PROSITE" id="PS50194">
    <property type="entry name" value="FILAMIN_REPEAT"/>
    <property type="match status" value="1"/>
</dbReference>
<dbReference type="AlphaFoldDB" id="A0A9Q3YV13"/>
<keyword evidence="4" id="KW-1185">Reference proteome</keyword>
<keyword evidence="1" id="KW-0732">Signal</keyword>
<dbReference type="Pfam" id="PF17517">
    <property type="entry name" value="IgGFc_binding"/>
    <property type="match status" value="1"/>
</dbReference>
<dbReference type="NCBIfam" id="TIGR04131">
    <property type="entry name" value="Bac_Flav_CTERM"/>
    <property type="match status" value="1"/>
</dbReference>
<evidence type="ECO:0000259" key="2">
    <source>
        <dbReference type="Pfam" id="PF17517"/>
    </source>
</evidence>
<dbReference type="InterPro" id="IPR026341">
    <property type="entry name" value="T9SS_type_B"/>
</dbReference>
<organism evidence="3 4">
    <name type="scientific">Chryseobacterium turcicum</name>
    <dbReference type="NCBI Taxonomy" id="2898076"/>
    <lineage>
        <taxon>Bacteria</taxon>
        <taxon>Pseudomonadati</taxon>
        <taxon>Bacteroidota</taxon>
        <taxon>Flavobacteriia</taxon>
        <taxon>Flavobacteriales</taxon>
        <taxon>Weeksellaceae</taxon>
        <taxon>Chryseobacterium group</taxon>
        <taxon>Chryseobacterium</taxon>
    </lineage>
</organism>
<name>A0A9Q3YV13_9FLAO</name>
<feature type="domain" description="IgGFc-binding protein N-terminal" evidence="2">
    <location>
        <begin position="131"/>
        <end position="443"/>
    </location>
</feature>
<gene>
    <name evidence="3" type="ORF">LO744_05725</name>
</gene>
<dbReference type="RefSeq" id="WP_230667727.1">
    <property type="nucleotide sequence ID" value="NZ_JAJNAY010000001.1"/>
</dbReference>
<dbReference type="Pfam" id="PF13585">
    <property type="entry name" value="CHU_C"/>
    <property type="match status" value="1"/>
</dbReference>
<dbReference type="EMBL" id="JAJNAY010000001">
    <property type="protein sequence ID" value="MCD1116353.1"/>
    <property type="molecule type" value="Genomic_DNA"/>
</dbReference>
<evidence type="ECO:0000256" key="1">
    <source>
        <dbReference type="SAM" id="SignalP"/>
    </source>
</evidence>
<comment type="caution">
    <text evidence="3">The sequence shown here is derived from an EMBL/GenBank/DDBJ whole genome shotgun (WGS) entry which is preliminary data.</text>
</comment>